<dbReference type="RefSeq" id="WP_371718385.1">
    <property type="nucleotide sequence ID" value="NZ_JBGOOF010000009.1"/>
</dbReference>
<accession>A0ABV4MD09</accession>
<protein>
    <recommendedName>
        <fullName evidence="3">Phosphate ABC transporter substrate-binding protein</fullName>
    </recommendedName>
</protein>
<evidence type="ECO:0000313" key="1">
    <source>
        <dbReference type="EMBL" id="MEZ8207433.1"/>
    </source>
</evidence>
<gene>
    <name evidence="1" type="ORF">ACED39_01410</name>
</gene>
<name>A0ABV4MD09_9VIBR</name>
<comment type="caution">
    <text evidence="1">The sequence shown here is derived from an EMBL/GenBank/DDBJ whole genome shotgun (WGS) entry which is preliminary data.</text>
</comment>
<dbReference type="Proteomes" id="UP001569151">
    <property type="component" value="Unassembled WGS sequence"/>
</dbReference>
<reference evidence="1 2" key="1">
    <citation type="submission" date="2024-06" db="EMBL/GenBank/DDBJ databases">
        <authorList>
            <person name="Steensen K."/>
            <person name="Seneca J."/>
            <person name="Bartlau N."/>
            <person name="Yu A.X."/>
            <person name="Polz M.F."/>
        </authorList>
    </citation>
    <scope>NUCLEOTIDE SEQUENCE [LARGE SCALE GENOMIC DNA]</scope>
    <source>
        <strain evidence="1 2">1F146</strain>
    </source>
</reference>
<proteinExistence type="predicted"/>
<evidence type="ECO:0000313" key="2">
    <source>
        <dbReference type="Proteomes" id="UP001569151"/>
    </source>
</evidence>
<evidence type="ECO:0008006" key="3">
    <source>
        <dbReference type="Google" id="ProtNLM"/>
    </source>
</evidence>
<organism evidence="1 2">
    <name type="scientific">Vibrio bivalvicida</name>
    <dbReference type="NCBI Taxonomy" id="1276888"/>
    <lineage>
        <taxon>Bacteria</taxon>
        <taxon>Pseudomonadati</taxon>
        <taxon>Pseudomonadota</taxon>
        <taxon>Gammaproteobacteria</taxon>
        <taxon>Vibrionales</taxon>
        <taxon>Vibrionaceae</taxon>
        <taxon>Vibrio</taxon>
        <taxon>Vibrio oreintalis group</taxon>
    </lineage>
</organism>
<dbReference type="EMBL" id="JBGOOS010000001">
    <property type="protein sequence ID" value="MEZ8207433.1"/>
    <property type="molecule type" value="Genomic_DNA"/>
</dbReference>
<keyword evidence="2" id="KW-1185">Reference proteome</keyword>
<dbReference type="SUPFAM" id="SSF53850">
    <property type="entry name" value="Periplasmic binding protein-like II"/>
    <property type="match status" value="1"/>
</dbReference>
<sequence length="152" mass="17521">MINHQRQKEKDILIRLILSTLLFWFAFQASANSFAVITLNPDLKALRSNQVKLLYRGRVSHVNGIPVRLLDLPRDSENREYFYRKLLNKSPTQMSAIWAKLSFSGKAIVPVELPDESLELILHWLENNANGIAYVPKELLPEDAYVIYQLAD</sequence>